<dbReference type="Gene3D" id="3.40.50.1400">
    <property type="match status" value="2"/>
</dbReference>
<dbReference type="InterPro" id="IPR010388">
    <property type="entry name" value="Anaerobic_Co-chelatase"/>
</dbReference>
<reference evidence="3 4" key="1">
    <citation type="submission" date="2018-06" db="EMBL/GenBank/DDBJ databases">
        <authorList>
            <consortium name="Pathogen Informatics"/>
            <person name="Doyle S."/>
        </authorList>
    </citation>
    <scope>NUCLEOTIDE SEQUENCE [LARGE SCALE GENOMIC DNA]</scope>
    <source>
        <strain evidence="3 4">NCTC12858</strain>
    </source>
</reference>
<feature type="binding site" evidence="2">
    <location>
        <position position="185"/>
    </location>
    <ligand>
        <name>Co(2+)</name>
        <dbReference type="ChEBI" id="CHEBI:48828"/>
    </ligand>
</feature>
<accession>A0A2X4SGI5</accession>
<dbReference type="Proteomes" id="UP000249300">
    <property type="component" value="Chromosome 1"/>
</dbReference>
<dbReference type="KEGG" id="pcre:NCTC12858_00966"/>
<keyword evidence="2" id="KW-0479">Metal-binding</keyword>
<dbReference type="EMBL" id="LS483447">
    <property type="protein sequence ID" value="SQH73122.1"/>
    <property type="molecule type" value="Genomic_DNA"/>
</dbReference>
<feature type="binding site" evidence="2">
    <location>
        <position position="255"/>
    </location>
    <ligand>
        <name>Co(2+)</name>
        <dbReference type="ChEBI" id="CHEBI:48828"/>
    </ligand>
</feature>
<keyword evidence="4" id="KW-1185">Reference proteome</keyword>
<evidence type="ECO:0000256" key="1">
    <source>
        <dbReference type="PIRSR" id="PIRSR033579-1"/>
    </source>
</evidence>
<keyword evidence="2" id="KW-0170">Cobalt</keyword>
<dbReference type="Pfam" id="PF06180">
    <property type="entry name" value="CbiK"/>
    <property type="match status" value="1"/>
</dbReference>
<dbReference type="EC" id="4.99.1.3" evidence="3"/>
<dbReference type="GO" id="GO:0046872">
    <property type="term" value="F:metal ion binding"/>
    <property type="evidence" value="ECO:0007669"/>
    <property type="project" value="UniProtKB-KW"/>
</dbReference>
<feature type="active site" description="Proton acceptor" evidence="1">
    <location>
        <position position="185"/>
    </location>
</feature>
<name>A0A2X4SGI5_9PORP</name>
<evidence type="ECO:0000256" key="2">
    <source>
        <dbReference type="PIRSR" id="PIRSR033579-3"/>
    </source>
</evidence>
<dbReference type="AlphaFoldDB" id="A0A2X4SGI5"/>
<protein>
    <submittedName>
        <fullName evidence="3">Sirohydrochlorin cobaltochelatase</fullName>
        <ecNumber evidence="3">4.99.1.3</ecNumber>
    </submittedName>
</protein>
<gene>
    <name evidence="3" type="primary">cbiK</name>
    <name evidence="3" type="ORF">NCTC12858_00966</name>
</gene>
<sequence>MNKQNNLFLALHSDSLMSDFSEEGVSTLIALTKIDKQHSEALLLVTFGSTYPGPHQTYARISKAYRKAFPDRDIYWAFTSKICIKRWAKKTGQQYHTPDFWLEALTEAGYRKIVVQSLHIIPGQEYLLVRDTYIKPFLERYPEVSVRLGEPLLSSEEESKRVAHILHDHFADLLHKGHAVAFMGHGNANNADYEAGNRSYHYVQDEFARLNDRLFLSTVEYPGMLFSDLLANLSALSRHPEAVHLVPLMSVAGDHACNDMAGDYDPNEPDEEQSWKVQLTQNGYTCQDEHCHLIGLGDFEELQKLWIEHTWQALPVSL</sequence>
<evidence type="ECO:0000313" key="3">
    <source>
        <dbReference type="EMBL" id="SQH73122.1"/>
    </source>
</evidence>
<organism evidence="3 4">
    <name type="scientific">Porphyromonas crevioricanis</name>
    <dbReference type="NCBI Taxonomy" id="393921"/>
    <lineage>
        <taxon>Bacteria</taxon>
        <taxon>Pseudomonadati</taxon>
        <taxon>Bacteroidota</taxon>
        <taxon>Bacteroidia</taxon>
        <taxon>Bacteroidales</taxon>
        <taxon>Porphyromonadaceae</taxon>
        <taxon>Porphyromonas</taxon>
    </lineage>
</organism>
<dbReference type="PIRSF" id="PIRSF033579">
    <property type="entry name" value="Anaer_Co_chel"/>
    <property type="match status" value="1"/>
</dbReference>
<dbReference type="SUPFAM" id="SSF53800">
    <property type="entry name" value="Chelatase"/>
    <property type="match status" value="1"/>
</dbReference>
<dbReference type="GO" id="GO:0019251">
    <property type="term" value="P:anaerobic cobalamin biosynthetic process"/>
    <property type="evidence" value="ECO:0007669"/>
    <property type="project" value="InterPro"/>
</dbReference>
<evidence type="ECO:0000313" key="4">
    <source>
        <dbReference type="Proteomes" id="UP000249300"/>
    </source>
</evidence>
<dbReference type="GO" id="GO:0016852">
    <property type="term" value="F:sirohydrochlorin cobaltochelatase activity"/>
    <property type="evidence" value="ECO:0007669"/>
    <property type="project" value="UniProtKB-EC"/>
</dbReference>
<feature type="binding site" evidence="2">
    <location>
        <position position="220"/>
    </location>
    <ligand>
        <name>Co(2+)</name>
        <dbReference type="ChEBI" id="CHEBI:48828"/>
    </ligand>
</feature>
<proteinExistence type="predicted"/>
<keyword evidence="3" id="KW-0456">Lyase</keyword>
<dbReference type="CDD" id="cd03412">
    <property type="entry name" value="CbiK_N"/>
    <property type="match status" value="1"/>
</dbReference>